<sequence>MPVRGTNDEIHVESDISKLLPLLPRQGGSELSALKQHFEDTNFSMPDCLKRPSPTKKRLRVNRARPRDANCHALRARTLTALQERGCLPRFKDALREQRGREPKRFGKVMKNELEEGRSRQREGDRRRRGREFGIDPAARARMGALPLEMNALERSDEGIKMGWGEEGKGSIVTLQYTDAARSAACRALQIFEYLHPANLLGIAQTSKPLRSLVMDRSFAPVWRACMQRIPELPPKPEHLDEPDYVNKVYGDHCSFCSSPNWSTVAWSLMLRFCKQCLLEKFTEVNLFSQNHKTPALLLEKHVNDFVPMIYIGCKGPNLRPSRISANIPSPIARLYILTDDLKKFNKEYMAVRSQQDKFQQWVNQRVTAVKSNIAFGEQCGAARKHHDTAEDRKLQAIRDARYNQIVAEIKKSEIKDELKYAQSALEEHPLVNKAQPLTDDQLPIVVAELIELLEEHKKERLEKVRLQNLTGLCSNVYRDYTYHISKIRPDSICIPICDLLLTPPYQAYIHYTPDKPLGRRPEHKEMTELSKKWREAKDAELANIVAKALKKKHADVQLVNLATTFFECKMDSDPKRSDDTHTIGYPHILVTEYATRPHYGDDKRDELVYVMDETPWNFQGERVVFDAVAHKLARDVVKLAGLDPDKATRVDMDARDAWFVCTGCSKRGYRRVMQWYQAIRHIRPAADHWKGLCESGKPALQVLDEKDAVRAAVVKADQWNVPGLARKDRRRGRAAEDAPKSTSVSAKDLVIPLDKPDVWEYVLTK</sequence>
<dbReference type="AlphaFoldDB" id="D8PM65"/>
<dbReference type="InParanoid" id="D8PM65"/>
<dbReference type="KEGG" id="scm:SCHCO_01080657"/>
<evidence type="ECO:0000313" key="3">
    <source>
        <dbReference type="Proteomes" id="UP000007431"/>
    </source>
</evidence>
<dbReference type="HOGENOM" id="CLU_364528_0_0_1"/>
<dbReference type="STRING" id="578458.D8PM65"/>
<evidence type="ECO:0000313" key="2">
    <source>
        <dbReference type="EMBL" id="EFJ04133.1"/>
    </source>
</evidence>
<reference evidence="2 3" key="1">
    <citation type="journal article" date="2010" name="Nat. Biotechnol.">
        <title>Genome sequence of the model mushroom Schizophyllum commune.</title>
        <authorList>
            <person name="Ohm R.A."/>
            <person name="de Jong J.F."/>
            <person name="Lugones L.G."/>
            <person name="Aerts A."/>
            <person name="Kothe E."/>
            <person name="Stajich J.E."/>
            <person name="de Vries R.P."/>
            <person name="Record E."/>
            <person name="Levasseur A."/>
            <person name="Baker S.E."/>
            <person name="Bartholomew K.A."/>
            <person name="Coutinho P.M."/>
            <person name="Erdmann S."/>
            <person name="Fowler T.J."/>
            <person name="Gathman A.C."/>
            <person name="Lombard V."/>
            <person name="Henrissat B."/>
            <person name="Knabe N."/>
            <person name="Kuees U."/>
            <person name="Lilly W.W."/>
            <person name="Lindquist E."/>
            <person name="Lucas S."/>
            <person name="Magnuson J.K."/>
            <person name="Piumi F."/>
            <person name="Raudaskoski M."/>
            <person name="Salamov A."/>
            <person name="Schmutz J."/>
            <person name="Schwarze F.W.M.R."/>
            <person name="vanKuyk P.A."/>
            <person name="Horton J.S."/>
            <person name="Grigoriev I.V."/>
            <person name="Woesten H.A.B."/>
        </authorList>
    </citation>
    <scope>NUCLEOTIDE SEQUENCE [LARGE SCALE GENOMIC DNA]</scope>
    <source>
        <strain evidence="3">H4-8 / FGSC 9210</strain>
    </source>
</reference>
<evidence type="ECO:0008006" key="4">
    <source>
        <dbReference type="Google" id="ProtNLM"/>
    </source>
</evidence>
<evidence type="ECO:0000256" key="1">
    <source>
        <dbReference type="SAM" id="MobiDB-lite"/>
    </source>
</evidence>
<organism evidence="3">
    <name type="scientific">Schizophyllum commune (strain H4-8 / FGSC 9210)</name>
    <name type="common">Split gill fungus</name>
    <dbReference type="NCBI Taxonomy" id="578458"/>
    <lineage>
        <taxon>Eukaryota</taxon>
        <taxon>Fungi</taxon>
        <taxon>Dikarya</taxon>
        <taxon>Basidiomycota</taxon>
        <taxon>Agaricomycotina</taxon>
        <taxon>Agaricomycetes</taxon>
        <taxon>Agaricomycetidae</taxon>
        <taxon>Agaricales</taxon>
        <taxon>Schizophyllaceae</taxon>
        <taxon>Schizophyllum</taxon>
    </lineage>
</organism>
<dbReference type="OMA" id="VHYNERI"/>
<gene>
    <name evidence="2" type="ORF">SCHCODRAFT_231967</name>
</gene>
<dbReference type="VEuPathDB" id="FungiDB:SCHCODRAFT_01080657"/>
<dbReference type="GeneID" id="9595134"/>
<dbReference type="RefSeq" id="XP_003039035.1">
    <property type="nucleotide sequence ID" value="XM_003038989.1"/>
</dbReference>
<dbReference type="Proteomes" id="UP000007431">
    <property type="component" value="Unassembled WGS sequence"/>
</dbReference>
<keyword evidence="3" id="KW-1185">Reference proteome</keyword>
<dbReference type="OrthoDB" id="2322499at2759"/>
<feature type="compositionally biased region" description="Basic and acidic residues" evidence="1">
    <location>
        <begin position="101"/>
        <end position="134"/>
    </location>
</feature>
<dbReference type="EMBL" id="GL377302">
    <property type="protein sequence ID" value="EFJ04133.1"/>
    <property type="molecule type" value="Genomic_DNA"/>
</dbReference>
<feature type="region of interest" description="Disordered" evidence="1">
    <location>
        <begin position="101"/>
        <end position="136"/>
    </location>
</feature>
<proteinExistence type="predicted"/>
<name>D8PM65_SCHCM</name>
<protein>
    <recommendedName>
        <fullName evidence="4">F-box domain-containing protein</fullName>
    </recommendedName>
</protein>
<accession>D8PM65</accession>
<feature type="region of interest" description="Disordered" evidence="1">
    <location>
        <begin position="726"/>
        <end position="746"/>
    </location>
</feature>